<feature type="region of interest" description="Disordered" evidence="17">
    <location>
        <begin position="611"/>
        <end position="770"/>
    </location>
</feature>
<keyword evidence="14" id="KW-0961">Cell wall biogenesis/degradation</keyword>
<evidence type="ECO:0000256" key="12">
    <source>
        <dbReference type="ARBA" id="ARBA00023136"/>
    </source>
</evidence>
<feature type="domain" description="Penicillin-binding protein transpeptidase" evidence="19">
    <location>
        <begin position="342"/>
        <end position="581"/>
    </location>
</feature>
<feature type="transmembrane region" description="Helical" evidence="18">
    <location>
        <begin position="23"/>
        <end position="42"/>
    </location>
</feature>
<evidence type="ECO:0000256" key="9">
    <source>
        <dbReference type="ARBA" id="ARBA00022960"/>
    </source>
</evidence>
<protein>
    <submittedName>
        <fullName evidence="21">Penicillin-binding protein</fullName>
    </submittedName>
</protein>
<dbReference type="SUPFAM" id="SSF56601">
    <property type="entry name" value="beta-lactamase/transpeptidase-like"/>
    <property type="match status" value="1"/>
</dbReference>
<keyword evidence="8" id="KW-0378">Hydrolase</keyword>
<evidence type="ECO:0000256" key="11">
    <source>
        <dbReference type="ARBA" id="ARBA00022989"/>
    </source>
</evidence>
<keyword evidence="6" id="KW-0808">Transferase</keyword>
<evidence type="ECO:0000256" key="14">
    <source>
        <dbReference type="ARBA" id="ARBA00023316"/>
    </source>
</evidence>
<dbReference type="GO" id="GO:0071555">
    <property type="term" value="P:cell wall organization"/>
    <property type="evidence" value="ECO:0007669"/>
    <property type="project" value="UniProtKB-KW"/>
</dbReference>
<comment type="subcellular location">
    <subcellularLocation>
        <location evidence="1">Membrane</location>
    </subcellularLocation>
</comment>
<dbReference type="EMBL" id="AJTX02000006">
    <property type="protein sequence ID" value="KKI99379.1"/>
    <property type="molecule type" value="Genomic_DNA"/>
</dbReference>
<dbReference type="GO" id="GO:0008658">
    <property type="term" value="F:penicillin binding"/>
    <property type="evidence" value="ECO:0007669"/>
    <property type="project" value="InterPro"/>
</dbReference>
<keyword evidence="13" id="KW-0511">Multifunctional enzyme</keyword>
<dbReference type="GO" id="GO:0030288">
    <property type="term" value="C:outer membrane-bounded periplasmic space"/>
    <property type="evidence" value="ECO:0007669"/>
    <property type="project" value="TreeGrafter"/>
</dbReference>
<evidence type="ECO:0000256" key="2">
    <source>
        <dbReference type="ARBA" id="ARBA00004752"/>
    </source>
</evidence>
<dbReference type="InterPro" id="IPR012338">
    <property type="entry name" value="Beta-lactam/transpept-like"/>
</dbReference>
<dbReference type="InterPro" id="IPR036950">
    <property type="entry name" value="PBP_transglycosylase"/>
</dbReference>
<keyword evidence="11 18" id="KW-1133">Transmembrane helix</keyword>
<accession>A0A0M2PTE3</accession>
<feature type="compositionally biased region" description="Low complexity" evidence="17">
    <location>
        <begin position="656"/>
        <end position="677"/>
    </location>
</feature>
<evidence type="ECO:0000256" key="13">
    <source>
        <dbReference type="ARBA" id="ARBA00023268"/>
    </source>
</evidence>
<dbReference type="GO" id="GO:0009002">
    <property type="term" value="F:serine-type D-Ala-D-Ala carboxypeptidase activity"/>
    <property type="evidence" value="ECO:0007669"/>
    <property type="project" value="UniProtKB-EC"/>
</dbReference>
<evidence type="ECO:0000256" key="1">
    <source>
        <dbReference type="ARBA" id="ARBA00004370"/>
    </source>
</evidence>
<evidence type="ECO:0000256" key="16">
    <source>
        <dbReference type="ARBA" id="ARBA00049902"/>
    </source>
</evidence>
<evidence type="ECO:0000256" key="5">
    <source>
        <dbReference type="ARBA" id="ARBA00022676"/>
    </source>
</evidence>
<dbReference type="FunFam" id="1.10.3810.10:FF:000003">
    <property type="entry name" value="Penicillin-binding protein 1a"/>
    <property type="match status" value="1"/>
</dbReference>
<gene>
    <name evidence="21" type="ORF">PROH_15360</name>
</gene>
<dbReference type="STRING" id="317619.GCA_000332315_02233"/>
<comment type="caution">
    <text evidence="21">The sequence shown here is derived from an EMBL/GenBank/DDBJ whole genome shotgun (WGS) entry which is preliminary data.</text>
</comment>
<dbReference type="GO" id="GO:0008360">
    <property type="term" value="P:regulation of cell shape"/>
    <property type="evidence" value="ECO:0007669"/>
    <property type="project" value="UniProtKB-KW"/>
</dbReference>
<keyword evidence="9" id="KW-0133">Cell shape</keyword>
<evidence type="ECO:0000256" key="3">
    <source>
        <dbReference type="ARBA" id="ARBA00022645"/>
    </source>
</evidence>
<feature type="domain" description="Glycosyl transferase family 51" evidence="20">
    <location>
        <begin position="75"/>
        <end position="249"/>
    </location>
</feature>
<dbReference type="SUPFAM" id="SSF53955">
    <property type="entry name" value="Lysozyme-like"/>
    <property type="match status" value="1"/>
</dbReference>
<comment type="catalytic activity">
    <reaction evidence="15">
        <text>Preferential cleavage: (Ac)2-L-Lys-D-Ala-|-D-Ala. Also transpeptidation of peptidyl-alanyl moieties that are N-acyl substituents of D-alanine.</text>
        <dbReference type="EC" id="3.4.16.4"/>
    </reaction>
</comment>
<evidence type="ECO:0000259" key="19">
    <source>
        <dbReference type="Pfam" id="PF00905"/>
    </source>
</evidence>
<evidence type="ECO:0000256" key="7">
    <source>
        <dbReference type="ARBA" id="ARBA00022692"/>
    </source>
</evidence>
<dbReference type="InterPro" id="IPR001264">
    <property type="entry name" value="Glyco_trans_51"/>
</dbReference>
<name>A0A0M2PTE3_PROHO</name>
<dbReference type="InterPro" id="IPR023346">
    <property type="entry name" value="Lysozyme-like_dom_sf"/>
</dbReference>
<keyword evidence="12 18" id="KW-0472">Membrane</keyword>
<sequence>MSAASPPDAPPVKAKTRRFFHKIWFWVLLGLGAGVTGGVIWLEQERQAIIETLPDPQAIFSYARPDTLTILADDGSVLQKIGPATRDYHKLTAIPPRLQQAFLAAEDRRYYQHTGVDYQSIVRAIKANVQAGEVVEGGSTITQQLARVVFLDQDPSVNRKIREALLAQKISQTLTKEEVLERYLNLVYLGSGAYGVADAAWIYYSKTLDQLTLSEMATLAGMPPAPSVYSPLINPEFARQRRNKVLTWMLRENFITAAEAAEAEAEAITVNPSAPRYFDSLSPYFTTFVKKELPQYLSPERIAQGGLVLETTLNLDWQSTAEAQLRNLVLNEGYYQNFDQAAFVVVEPQTGSIKVMVGGADFESSQFNRATQAQRQPGSTFKVFVYTAAIATGILPSKTYVDAPLSIDGYKPKNYGGNFRGTVSLVDALVSSINIVSLKALLDVGFEPVISTAHKMGLRSEMQDTYSLALGAWEMNLLEMTSAYGTLANQGLHVPAHGIRRIRTEGGELLYDVAQEPTEQAVDADTANIMTWMLQQVVDRGTGGNAKLYDRPVAGKTGTSESARDLWFIGYIPQLVAGVWLGNDDNRSTWGASATAALLWGNIMDSITQDLEPQEFPPVPPLEGREGTLEAQPVKPKKLEQGSASAQESGYDDSAYDSYDSYDSSGSSGSSGSSAESYNDDYDYREPSGSASSGYSDGGGDASEPSDGQTSSGSADYESEAPVYDAGADQGSSGNAPTETFDDPGFSAPADPPPPPPPPPPAAIDAPSSE</sequence>
<evidence type="ECO:0000256" key="15">
    <source>
        <dbReference type="ARBA" id="ARBA00034000"/>
    </source>
</evidence>
<keyword evidence="5" id="KW-0328">Glycosyltransferase</keyword>
<dbReference type="eggNOG" id="COG0744">
    <property type="taxonomic scope" value="Bacteria"/>
</dbReference>
<comment type="catalytic activity">
    <reaction evidence="16">
        <text>[GlcNAc-(1-&gt;4)-Mur2Ac(oyl-L-Ala-gamma-D-Glu-L-Lys-D-Ala-D-Ala)](n)-di-trans,octa-cis-undecaprenyl diphosphate + beta-D-GlcNAc-(1-&gt;4)-Mur2Ac(oyl-L-Ala-gamma-D-Glu-L-Lys-D-Ala-D-Ala)-di-trans,octa-cis-undecaprenyl diphosphate = [GlcNAc-(1-&gt;4)-Mur2Ac(oyl-L-Ala-gamma-D-Glu-L-Lys-D-Ala-D-Ala)](n+1)-di-trans,octa-cis-undecaprenyl diphosphate + di-trans,octa-cis-undecaprenyl diphosphate + H(+)</text>
        <dbReference type="Rhea" id="RHEA:23708"/>
        <dbReference type="Rhea" id="RHEA-COMP:9602"/>
        <dbReference type="Rhea" id="RHEA-COMP:9603"/>
        <dbReference type="ChEBI" id="CHEBI:15378"/>
        <dbReference type="ChEBI" id="CHEBI:58405"/>
        <dbReference type="ChEBI" id="CHEBI:60033"/>
        <dbReference type="ChEBI" id="CHEBI:78435"/>
        <dbReference type="EC" id="2.4.99.28"/>
    </reaction>
</comment>
<dbReference type="InterPro" id="IPR001460">
    <property type="entry name" value="PCN-bd_Tpept"/>
</dbReference>
<dbReference type="GO" id="GO:0016020">
    <property type="term" value="C:membrane"/>
    <property type="evidence" value="ECO:0007669"/>
    <property type="project" value="UniProtKB-SubCell"/>
</dbReference>
<dbReference type="Gene3D" id="1.10.3810.10">
    <property type="entry name" value="Biosynthetic peptidoglycan transglycosylase-like"/>
    <property type="match status" value="1"/>
</dbReference>
<comment type="pathway">
    <text evidence="2">Cell wall biogenesis; peptidoglycan biosynthesis.</text>
</comment>
<evidence type="ECO:0000256" key="4">
    <source>
        <dbReference type="ARBA" id="ARBA00022670"/>
    </source>
</evidence>
<evidence type="ECO:0000256" key="6">
    <source>
        <dbReference type="ARBA" id="ARBA00022679"/>
    </source>
</evidence>
<organism evidence="21 22">
    <name type="scientific">Prochlorothrix hollandica PCC 9006 = CALU 1027</name>
    <dbReference type="NCBI Taxonomy" id="317619"/>
    <lineage>
        <taxon>Bacteria</taxon>
        <taxon>Bacillati</taxon>
        <taxon>Cyanobacteriota</taxon>
        <taxon>Cyanophyceae</taxon>
        <taxon>Prochlorotrichales</taxon>
        <taxon>Prochlorotrichaceae</taxon>
        <taxon>Prochlorothrix</taxon>
    </lineage>
</organism>
<keyword evidence="4" id="KW-0645">Protease</keyword>
<dbReference type="InterPro" id="IPR050396">
    <property type="entry name" value="Glycosyltr_51/Transpeptidase"/>
</dbReference>
<reference evidence="21" key="1">
    <citation type="submission" date="2012-04" db="EMBL/GenBank/DDBJ databases">
        <authorList>
            <person name="Borisov I.G."/>
            <person name="Ivanikova N.V."/>
            <person name="Pinevich A.V."/>
        </authorList>
    </citation>
    <scope>NUCLEOTIDE SEQUENCE</scope>
    <source>
        <strain evidence="21">CALU 1027</strain>
    </source>
</reference>
<keyword evidence="7 18" id="KW-0812">Transmembrane</keyword>
<dbReference type="GO" id="GO:0006508">
    <property type="term" value="P:proteolysis"/>
    <property type="evidence" value="ECO:0007669"/>
    <property type="project" value="UniProtKB-KW"/>
</dbReference>
<keyword evidence="22" id="KW-1185">Reference proteome</keyword>
<evidence type="ECO:0000256" key="17">
    <source>
        <dbReference type="SAM" id="MobiDB-lite"/>
    </source>
</evidence>
<evidence type="ECO:0000313" key="21">
    <source>
        <dbReference type="EMBL" id="KKI99379.1"/>
    </source>
</evidence>
<keyword evidence="3" id="KW-0121">Carboxypeptidase</keyword>
<evidence type="ECO:0000256" key="18">
    <source>
        <dbReference type="SAM" id="Phobius"/>
    </source>
</evidence>
<dbReference type="Gene3D" id="3.40.710.10">
    <property type="entry name" value="DD-peptidase/beta-lactamase superfamily"/>
    <property type="match status" value="1"/>
</dbReference>
<keyword evidence="10" id="KW-0573">Peptidoglycan synthesis</keyword>
<evidence type="ECO:0000313" key="22">
    <source>
        <dbReference type="Proteomes" id="UP000034681"/>
    </source>
</evidence>
<dbReference type="NCBIfam" id="TIGR02074">
    <property type="entry name" value="PBP_1a_fam"/>
    <property type="match status" value="1"/>
</dbReference>
<dbReference type="Pfam" id="PF00905">
    <property type="entry name" value="Transpeptidase"/>
    <property type="match status" value="1"/>
</dbReference>
<evidence type="ECO:0000256" key="10">
    <source>
        <dbReference type="ARBA" id="ARBA00022984"/>
    </source>
</evidence>
<dbReference type="GO" id="GO:0008955">
    <property type="term" value="F:peptidoglycan glycosyltransferase activity"/>
    <property type="evidence" value="ECO:0007669"/>
    <property type="project" value="UniProtKB-EC"/>
</dbReference>
<dbReference type="Pfam" id="PF00912">
    <property type="entry name" value="Transgly"/>
    <property type="match status" value="1"/>
</dbReference>
<feature type="compositionally biased region" description="Pro residues" evidence="17">
    <location>
        <begin position="750"/>
        <end position="762"/>
    </location>
</feature>
<dbReference type="PANTHER" id="PTHR32282">
    <property type="entry name" value="BINDING PROTEIN TRANSPEPTIDASE, PUTATIVE-RELATED"/>
    <property type="match status" value="1"/>
</dbReference>
<proteinExistence type="predicted"/>
<evidence type="ECO:0000256" key="8">
    <source>
        <dbReference type="ARBA" id="ARBA00022801"/>
    </source>
</evidence>
<evidence type="ECO:0000259" key="20">
    <source>
        <dbReference type="Pfam" id="PF00912"/>
    </source>
</evidence>
<dbReference type="GO" id="GO:0009252">
    <property type="term" value="P:peptidoglycan biosynthetic process"/>
    <property type="evidence" value="ECO:0007669"/>
    <property type="project" value="UniProtKB-KW"/>
</dbReference>
<dbReference type="PANTHER" id="PTHR32282:SF31">
    <property type="entry name" value="PEPTIDOGLYCAN GLYCOSYLTRANSFERASE"/>
    <property type="match status" value="1"/>
</dbReference>
<dbReference type="AlphaFoldDB" id="A0A0M2PTE3"/>
<dbReference type="Proteomes" id="UP000034681">
    <property type="component" value="Unassembled WGS sequence"/>
</dbReference>